<evidence type="ECO:0000313" key="3">
    <source>
        <dbReference type="Proteomes" id="UP000011083"/>
    </source>
</evidence>
<feature type="region of interest" description="Disordered" evidence="1">
    <location>
        <begin position="119"/>
        <end position="142"/>
    </location>
</feature>
<keyword evidence="3" id="KW-1185">Reference proteome</keyword>
<name>L8GZU8_ACACF</name>
<gene>
    <name evidence="2" type="ORF">ACA1_150310</name>
</gene>
<dbReference type="KEGG" id="acan:ACA1_150310"/>
<dbReference type="EMBL" id="KB007942">
    <property type="protein sequence ID" value="ELR18789.1"/>
    <property type="molecule type" value="Genomic_DNA"/>
</dbReference>
<accession>L8GZU8</accession>
<sequence length="507" mass="55584">MKTKSKSPKTNEEMEVVKSNEKNWDDEARRYIEGVAALLIADSRAGPLLAGTGSGDEVEERVASVLHSLLADRDAWPATARPLRDHILGSLDALTALLITKLEAGVGLKRKAAAATAVKSGARPAKKARKGDEKEEDEDEEADAFAAFGRSGSQAALSALKQDLDDKARNALYTQLLLAPATAERALSNFMAHSQEKLTLADRLLRLQLLTFAAPTDEAHRVAHTHHRTPVLTMDETSAGLRSCAAITREIHDVMQNEGAHDDAKLSVLKVLAGHMAACDSRRRLASHPSTAPLPDHVKQRRAAHRQRRVAGQWTGRYHLALADLLKEYIKVASLLSSEFAVRKVYPGLLFSVSLASEGDTRLPLALLGALCELTHSDADADSAAQARLRVVAHKLFFDFFVSEERVLRSNASATSTKKKTKTAATVQQALSQDPPVHYVRFALMAKRSVEFWGGRKEQQLTQRREEEIKLRKRKDVLATRTTEAGGDLEGSCACVSYLYFSISIYI</sequence>
<evidence type="ECO:0000313" key="2">
    <source>
        <dbReference type="EMBL" id="ELR18789.1"/>
    </source>
</evidence>
<reference evidence="2 3" key="1">
    <citation type="journal article" date="2013" name="Genome Biol.">
        <title>Genome of Acanthamoeba castellanii highlights extensive lateral gene transfer and early evolution of tyrosine kinase signaling.</title>
        <authorList>
            <person name="Clarke M."/>
            <person name="Lohan A.J."/>
            <person name="Liu B."/>
            <person name="Lagkouvardos I."/>
            <person name="Roy S."/>
            <person name="Zafar N."/>
            <person name="Bertelli C."/>
            <person name="Schilde C."/>
            <person name="Kianianmomeni A."/>
            <person name="Burglin T.R."/>
            <person name="Frech C."/>
            <person name="Turcotte B."/>
            <person name="Kopec K.O."/>
            <person name="Synnott J.M."/>
            <person name="Choo C."/>
            <person name="Paponov I."/>
            <person name="Finkler A."/>
            <person name="Soon Heng Tan C."/>
            <person name="Hutchins A.P."/>
            <person name="Weinmeier T."/>
            <person name="Rattei T."/>
            <person name="Chu J.S."/>
            <person name="Gimenez G."/>
            <person name="Irimia M."/>
            <person name="Rigden D.J."/>
            <person name="Fitzpatrick D.A."/>
            <person name="Lorenzo-Morales J."/>
            <person name="Bateman A."/>
            <person name="Chiu C.H."/>
            <person name="Tang P."/>
            <person name="Hegemann P."/>
            <person name="Fromm H."/>
            <person name="Raoult D."/>
            <person name="Greub G."/>
            <person name="Miranda-Saavedra D."/>
            <person name="Chen N."/>
            <person name="Nash P."/>
            <person name="Ginger M.L."/>
            <person name="Horn M."/>
            <person name="Schaap P."/>
            <person name="Caler L."/>
            <person name="Loftus B."/>
        </authorList>
    </citation>
    <scope>NUCLEOTIDE SEQUENCE [LARGE SCALE GENOMIC DNA]</scope>
    <source>
        <strain evidence="2 3">Neff</strain>
    </source>
</reference>
<proteinExistence type="predicted"/>
<dbReference type="GeneID" id="14919585"/>
<organism evidence="2 3">
    <name type="scientific">Acanthamoeba castellanii (strain ATCC 30010 / Neff)</name>
    <dbReference type="NCBI Taxonomy" id="1257118"/>
    <lineage>
        <taxon>Eukaryota</taxon>
        <taxon>Amoebozoa</taxon>
        <taxon>Discosea</taxon>
        <taxon>Longamoebia</taxon>
        <taxon>Centramoebida</taxon>
        <taxon>Acanthamoebidae</taxon>
        <taxon>Acanthamoeba</taxon>
    </lineage>
</organism>
<dbReference type="RefSeq" id="XP_004340845.1">
    <property type="nucleotide sequence ID" value="XM_004340797.1"/>
</dbReference>
<protein>
    <submittedName>
        <fullName evidence="2">Uncharacterized protein</fullName>
    </submittedName>
</protein>
<dbReference type="Proteomes" id="UP000011083">
    <property type="component" value="Unassembled WGS sequence"/>
</dbReference>
<dbReference type="AlphaFoldDB" id="L8GZU8"/>
<evidence type="ECO:0000256" key="1">
    <source>
        <dbReference type="SAM" id="MobiDB-lite"/>
    </source>
</evidence>
<dbReference type="VEuPathDB" id="AmoebaDB:ACA1_150310"/>